<protein>
    <submittedName>
        <fullName evidence="1">Uncharacterized protein</fullName>
    </submittedName>
</protein>
<comment type="caution">
    <text evidence="1">The sequence shown here is derived from an EMBL/GenBank/DDBJ whole genome shotgun (WGS) entry which is preliminary data.</text>
</comment>
<evidence type="ECO:0000313" key="1">
    <source>
        <dbReference type="EMBL" id="KAG7117763.1"/>
    </source>
</evidence>
<name>A0A8I2Z5Y4_VERLO</name>
<organism evidence="1 2">
    <name type="scientific">Verticillium longisporum</name>
    <name type="common">Verticillium dahliae var. longisporum</name>
    <dbReference type="NCBI Taxonomy" id="100787"/>
    <lineage>
        <taxon>Eukaryota</taxon>
        <taxon>Fungi</taxon>
        <taxon>Dikarya</taxon>
        <taxon>Ascomycota</taxon>
        <taxon>Pezizomycotina</taxon>
        <taxon>Sordariomycetes</taxon>
        <taxon>Hypocreomycetidae</taxon>
        <taxon>Glomerellales</taxon>
        <taxon>Plectosphaerellaceae</taxon>
        <taxon>Verticillium</taxon>
    </lineage>
</organism>
<reference evidence="1" key="1">
    <citation type="journal article" date="2021" name="Mol. Plant Pathol.">
        <title>A 20-kb lineage-specific genomic region tames virulence in pathogenic amphidiploid Verticillium longisporum.</title>
        <authorList>
            <person name="Harting R."/>
            <person name="Starke J."/>
            <person name="Kusch H."/>
            <person name="Poggeler S."/>
            <person name="Maurus I."/>
            <person name="Schluter R."/>
            <person name="Landesfeind M."/>
            <person name="Bulla I."/>
            <person name="Nowrousian M."/>
            <person name="de Jonge R."/>
            <person name="Stahlhut G."/>
            <person name="Hoff K.J."/>
            <person name="Asshauer K.P."/>
            <person name="Thurmer A."/>
            <person name="Stanke M."/>
            <person name="Daniel R."/>
            <person name="Morgenstern B."/>
            <person name="Thomma B.P.H.J."/>
            <person name="Kronstad J.W."/>
            <person name="Braus-Stromeyer S.A."/>
            <person name="Braus G.H."/>
        </authorList>
    </citation>
    <scope>NUCLEOTIDE SEQUENCE</scope>
    <source>
        <strain evidence="1">Vl32</strain>
    </source>
</reference>
<dbReference type="EMBL" id="JAEMWZ010000435">
    <property type="protein sequence ID" value="KAG7117763.1"/>
    <property type="molecule type" value="Genomic_DNA"/>
</dbReference>
<gene>
    <name evidence="1" type="ORF">HYQ45_015679</name>
</gene>
<dbReference type="AlphaFoldDB" id="A0A8I2Z5Y4"/>
<evidence type="ECO:0000313" key="2">
    <source>
        <dbReference type="Proteomes" id="UP000689129"/>
    </source>
</evidence>
<proteinExistence type="predicted"/>
<dbReference type="Proteomes" id="UP000689129">
    <property type="component" value="Unassembled WGS sequence"/>
</dbReference>
<accession>A0A8I2Z5Y4</accession>
<dbReference type="OrthoDB" id="4757095at2759"/>
<sequence length="116" mass="13301">MGKRLRSTWGPHWRCEAAPSNDDLGVRKLLLVCKHMYSEAIEYMVHRLVFHVTDLNTLDALCKTQHTAEGPSKTTSLSSIGHGMQIQRKCKKWLFNGRKRGRPSLRLKASKRSELN</sequence>